<dbReference type="EMBL" id="CP018839">
    <property type="protein sequence ID" value="APR04225.1"/>
    <property type="molecule type" value="Genomic_DNA"/>
</dbReference>
<dbReference type="STRING" id="96773.Tchl_1366"/>
<evidence type="ECO:0000313" key="1">
    <source>
        <dbReference type="EMBL" id="APR04225.1"/>
    </source>
</evidence>
<dbReference type="InterPro" id="IPR013096">
    <property type="entry name" value="Cupin_2"/>
</dbReference>
<dbReference type="RefSeq" id="WP_075147732.1">
    <property type="nucleotide sequence ID" value="NZ_CP018839.1"/>
</dbReference>
<reference evidence="1 2" key="1">
    <citation type="submission" date="2016-12" db="EMBL/GenBank/DDBJ databases">
        <title>Complete genome sequence of Thauera chlorobenzoica, a Betaproteobacterium degrading haloaromatics anaerobically to CO2 and halides.</title>
        <authorList>
            <person name="Goris T."/>
            <person name="Mergelsberg M."/>
            <person name="Boll M."/>
        </authorList>
    </citation>
    <scope>NUCLEOTIDE SEQUENCE [LARGE SCALE GENOMIC DNA]</scope>
    <source>
        <strain evidence="1 2">3CB1</strain>
    </source>
</reference>
<dbReference type="InterPro" id="IPR014710">
    <property type="entry name" value="RmlC-like_jellyroll"/>
</dbReference>
<dbReference type="InterPro" id="IPR011051">
    <property type="entry name" value="RmlC_Cupin_sf"/>
</dbReference>
<keyword evidence="2" id="KW-1185">Reference proteome</keyword>
<dbReference type="AlphaFoldDB" id="A0A1H5T749"/>
<dbReference type="Gene3D" id="2.60.120.10">
    <property type="entry name" value="Jelly Rolls"/>
    <property type="match status" value="1"/>
</dbReference>
<dbReference type="Proteomes" id="UP000185739">
    <property type="component" value="Chromosome"/>
</dbReference>
<protein>
    <submittedName>
        <fullName evidence="1">Uncharacterized protein</fullName>
    </submittedName>
</protein>
<sequence>MTAPAPPARGNLFAGPPGAGDEECFETLFATPAVRIERIASHGHPSPAGFWYDQDDDEWVVLAAGRAELAFADGRTLALQAGDWVSLPAHCRHRVESVSADAVWLAVHCGSPDGV</sequence>
<dbReference type="OrthoDB" id="9798585at2"/>
<organism evidence="1 2">
    <name type="scientific">Thauera chlorobenzoica</name>
    <dbReference type="NCBI Taxonomy" id="96773"/>
    <lineage>
        <taxon>Bacteria</taxon>
        <taxon>Pseudomonadati</taxon>
        <taxon>Pseudomonadota</taxon>
        <taxon>Betaproteobacteria</taxon>
        <taxon>Rhodocyclales</taxon>
        <taxon>Zoogloeaceae</taxon>
        <taxon>Thauera</taxon>
    </lineage>
</organism>
<dbReference type="KEGG" id="tcl:Tchl_1366"/>
<evidence type="ECO:0000313" key="2">
    <source>
        <dbReference type="Proteomes" id="UP000185739"/>
    </source>
</evidence>
<proteinExistence type="predicted"/>
<dbReference type="CDD" id="cd06981">
    <property type="entry name" value="cupin_reut_a1446"/>
    <property type="match status" value="1"/>
</dbReference>
<accession>A0A1H5T749</accession>
<dbReference type="Pfam" id="PF07883">
    <property type="entry name" value="Cupin_2"/>
    <property type="match status" value="1"/>
</dbReference>
<name>A0A1H5T749_9RHOO</name>
<dbReference type="SUPFAM" id="SSF51182">
    <property type="entry name" value="RmlC-like cupins"/>
    <property type="match status" value="1"/>
</dbReference>
<gene>
    <name evidence="1" type="ORF">Tchl_1366</name>
</gene>